<dbReference type="EMBL" id="JNSK01000003">
    <property type="protein sequence ID" value="KGA20395.1"/>
    <property type="molecule type" value="Genomic_DNA"/>
</dbReference>
<name>A0A094Q850_9ZZZZ</name>
<sequence length="54" mass="6447">MAKVKTIYSVYKEDASRRKLENVLPEFYPSPLFAKRFQREYLPFLILTQFGQST</sequence>
<reference evidence="1" key="1">
    <citation type="submission" date="2014-05" db="EMBL/GenBank/DDBJ databases">
        <title>Key roles for freshwater Actinobacteria revealed by deep metagenomic sequencing.</title>
        <authorList>
            <person name="Ghai R."/>
            <person name="Mizuno C.M."/>
            <person name="Picazo A."/>
            <person name="Camacho A."/>
            <person name="Rodriguez-Valera F."/>
        </authorList>
    </citation>
    <scope>NUCLEOTIDE SEQUENCE</scope>
</reference>
<accession>A0A094Q850</accession>
<organism evidence="1">
    <name type="scientific">freshwater metagenome</name>
    <dbReference type="NCBI Taxonomy" id="449393"/>
    <lineage>
        <taxon>unclassified sequences</taxon>
        <taxon>metagenomes</taxon>
        <taxon>ecological metagenomes</taxon>
    </lineage>
</organism>
<dbReference type="AlphaFoldDB" id="A0A094Q850"/>
<gene>
    <name evidence="1" type="ORF">GM50_1560</name>
</gene>
<protein>
    <submittedName>
        <fullName evidence="1">Uncharacterized protein</fullName>
    </submittedName>
</protein>
<evidence type="ECO:0000313" key="1">
    <source>
        <dbReference type="EMBL" id="KGA20395.1"/>
    </source>
</evidence>
<comment type="caution">
    <text evidence="1">The sequence shown here is derived from an EMBL/GenBank/DDBJ whole genome shotgun (WGS) entry which is preliminary data.</text>
</comment>
<proteinExistence type="predicted"/>